<evidence type="ECO:0000313" key="3">
    <source>
        <dbReference type="Proteomes" id="UP001218412"/>
    </source>
</evidence>
<dbReference type="RefSeq" id="WP_272857528.1">
    <property type="nucleotide sequence ID" value="NZ_CP067134.1"/>
</dbReference>
<dbReference type="Proteomes" id="UP001218412">
    <property type="component" value="Chromosome"/>
</dbReference>
<gene>
    <name evidence="2" type="ORF">JHW45_09785</name>
</gene>
<name>A0ABY7SSL3_9RHOB</name>
<evidence type="ECO:0000313" key="2">
    <source>
        <dbReference type="EMBL" id="WCR09417.1"/>
    </source>
</evidence>
<feature type="region of interest" description="Disordered" evidence="1">
    <location>
        <begin position="1"/>
        <end position="41"/>
    </location>
</feature>
<evidence type="ECO:0000256" key="1">
    <source>
        <dbReference type="SAM" id="MobiDB-lite"/>
    </source>
</evidence>
<sequence>MEWGGIGDPEGLIVPGSDGADGAADRDGRRDDEANGAAEVDPDEAIAVATGHLWSCIKGLQRHEAALDARESGVLDPADLKEAVQSAKIVRDAVNHLMAERNRVDKLRKDIAGGVGGGCLDLDAARDEIGRRLACLRHAAGG</sequence>
<proteinExistence type="predicted"/>
<protein>
    <submittedName>
        <fullName evidence="2">Permease</fullName>
    </submittedName>
</protein>
<organism evidence="2 3">
    <name type="scientific">Paracoccus stylophorae</name>
    <dbReference type="NCBI Taxonomy" id="659350"/>
    <lineage>
        <taxon>Bacteria</taxon>
        <taxon>Pseudomonadati</taxon>
        <taxon>Pseudomonadota</taxon>
        <taxon>Alphaproteobacteria</taxon>
        <taxon>Rhodobacterales</taxon>
        <taxon>Paracoccaceae</taxon>
        <taxon>Paracoccus</taxon>
    </lineage>
</organism>
<keyword evidence="3" id="KW-1185">Reference proteome</keyword>
<accession>A0ABY7SSL3</accession>
<reference evidence="2 3" key="1">
    <citation type="submission" date="2021-01" db="EMBL/GenBank/DDBJ databases">
        <title>Biogeographic distribution of Paracoccus.</title>
        <authorList>
            <person name="Hollensteiner J."/>
            <person name="Leineberger J."/>
            <person name="Brinkhoff T."/>
            <person name="Daniel R."/>
        </authorList>
    </citation>
    <scope>NUCLEOTIDE SEQUENCE [LARGE SCALE GENOMIC DNA]</scope>
    <source>
        <strain evidence="2 3">LMG25392</strain>
    </source>
</reference>
<feature type="compositionally biased region" description="Basic and acidic residues" evidence="1">
    <location>
        <begin position="23"/>
        <end position="33"/>
    </location>
</feature>
<dbReference type="EMBL" id="CP067134">
    <property type="protein sequence ID" value="WCR09417.1"/>
    <property type="molecule type" value="Genomic_DNA"/>
</dbReference>